<dbReference type="EMBL" id="OX597815">
    <property type="protein sequence ID" value="CAI9717200.1"/>
    <property type="molecule type" value="Genomic_DNA"/>
</dbReference>
<keyword evidence="3" id="KW-1185">Reference proteome</keyword>
<evidence type="ECO:0000256" key="1">
    <source>
        <dbReference type="SAM" id="MobiDB-lite"/>
    </source>
</evidence>
<feature type="region of interest" description="Disordered" evidence="1">
    <location>
        <begin position="1"/>
        <end position="41"/>
    </location>
</feature>
<dbReference type="Proteomes" id="UP001162480">
    <property type="component" value="Chromosome 2"/>
</dbReference>
<gene>
    <name evidence="2" type="ORF">OCTVUL_1B017111</name>
</gene>
<evidence type="ECO:0000313" key="2">
    <source>
        <dbReference type="EMBL" id="CAI9717200.1"/>
    </source>
</evidence>
<sequence length="67" mass="7078">MHKQMKKTMKKEKTYKGRNQNIQISSSGGGGGSSSSSSSREIVIAAGGRSYSTGDEDGNVDVVVVIR</sequence>
<protein>
    <submittedName>
        <fullName evidence="2">Uncharacterized protein</fullName>
    </submittedName>
</protein>
<name>A0AA36EYW8_OCTVU</name>
<reference evidence="2" key="1">
    <citation type="submission" date="2023-08" db="EMBL/GenBank/DDBJ databases">
        <authorList>
            <person name="Alioto T."/>
            <person name="Alioto T."/>
            <person name="Gomez Garrido J."/>
        </authorList>
    </citation>
    <scope>NUCLEOTIDE SEQUENCE</scope>
</reference>
<proteinExistence type="predicted"/>
<evidence type="ECO:0000313" key="3">
    <source>
        <dbReference type="Proteomes" id="UP001162480"/>
    </source>
</evidence>
<accession>A0AA36EYW8</accession>
<organism evidence="2 3">
    <name type="scientific">Octopus vulgaris</name>
    <name type="common">Common octopus</name>
    <dbReference type="NCBI Taxonomy" id="6645"/>
    <lineage>
        <taxon>Eukaryota</taxon>
        <taxon>Metazoa</taxon>
        <taxon>Spiralia</taxon>
        <taxon>Lophotrochozoa</taxon>
        <taxon>Mollusca</taxon>
        <taxon>Cephalopoda</taxon>
        <taxon>Coleoidea</taxon>
        <taxon>Octopodiformes</taxon>
        <taxon>Octopoda</taxon>
        <taxon>Incirrata</taxon>
        <taxon>Octopodidae</taxon>
        <taxon>Octopus</taxon>
    </lineage>
</organism>
<feature type="compositionally biased region" description="Basic residues" evidence="1">
    <location>
        <begin position="1"/>
        <end position="10"/>
    </location>
</feature>
<dbReference type="AlphaFoldDB" id="A0AA36EYW8"/>